<sequence>MIAKVKALGAAMLIVSSIAASAAFADPAQEASGANRNTATHNTAYTNDNTVTPYSTAGNNDNRTDWGWLGLLGLIGLAGLRNRNHEAHK</sequence>
<accession>A0ABT9CEV4</accession>
<organism evidence="3 4">
    <name type="scientific">Paenibacillus lacisoli</name>
    <dbReference type="NCBI Taxonomy" id="3064525"/>
    <lineage>
        <taxon>Bacteria</taxon>
        <taxon>Bacillati</taxon>
        <taxon>Bacillota</taxon>
        <taxon>Bacilli</taxon>
        <taxon>Bacillales</taxon>
        <taxon>Paenibacillaceae</taxon>
        <taxon>Paenibacillus</taxon>
    </lineage>
</organism>
<dbReference type="NCBIfam" id="NF041742">
    <property type="entry name" value="WGxxGxxG_fam"/>
    <property type="match status" value="1"/>
</dbReference>
<name>A0ABT9CEV4_9BACL</name>
<dbReference type="NCBIfam" id="NF038039">
    <property type="entry name" value="WGxxGxxG-CTERM"/>
    <property type="match status" value="1"/>
</dbReference>
<protein>
    <submittedName>
        <fullName evidence="3">WGxxGxxG family protein</fullName>
    </submittedName>
</protein>
<feature type="signal peptide" evidence="2">
    <location>
        <begin position="1"/>
        <end position="22"/>
    </location>
</feature>
<keyword evidence="2" id="KW-0732">Signal</keyword>
<feature type="compositionally biased region" description="Polar residues" evidence="1">
    <location>
        <begin position="34"/>
        <end position="57"/>
    </location>
</feature>
<gene>
    <name evidence="3" type="ORF">Q5741_06830</name>
</gene>
<comment type="caution">
    <text evidence="3">The sequence shown here is derived from an EMBL/GenBank/DDBJ whole genome shotgun (WGS) entry which is preliminary data.</text>
</comment>
<evidence type="ECO:0000256" key="1">
    <source>
        <dbReference type="SAM" id="MobiDB-lite"/>
    </source>
</evidence>
<feature type="chain" id="PRO_5045645049" evidence="2">
    <location>
        <begin position="23"/>
        <end position="89"/>
    </location>
</feature>
<proteinExistence type="predicted"/>
<dbReference type="RefSeq" id="WP_305023307.1">
    <property type="nucleotide sequence ID" value="NZ_JAUQTB010000002.1"/>
</dbReference>
<evidence type="ECO:0000313" key="3">
    <source>
        <dbReference type="EMBL" id="MDO7906133.1"/>
    </source>
</evidence>
<keyword evidence="4" id="KW-1185">Reference proteome</keyword>
<reference evidence="3 4" key="1">
    <citation type="submission" date="2023-07" db="EMBL/GenBank/DDBJ databases">
        <title>Paenibacillus sp. JX-17 nov. isolated from soil.</title>
        <authorList>
            <person name="Wan Y."/>
            <person name="Liu B."/>
        </authorList>
    </citation>
    <scope>NUCLEOTIDE SEQUENCE [LARGE SCALE GENOMIC DNA]</scope>
    <source>
        <strain evidence="3 4">JX-17</strain>
    </source>
</reference>
<dbReference type="Proteomes" id="UP001240171">
    <property type="component" value="Unassembled WGS sequence"/>
</dbReference>
<evidence type="ECO:0000313" key="4">
    <source>
        <dbReference type="Proteomes" id="UP001240171"/>
    </source>
</evidence>
<evidence type="ECO:0000256" key="2">
    <source>
        <dbReference type="SAM" id="SignalP"/>
    </source>
</evidence>
<dbReference type="EMBL" id="JAUQTB010000002">
    <property type="protein sequence ID" value="MDO7906133.1"/>
    <property type="molecule type" value="Genomic_DNA"/>
</dbReference>
<feature type="region of interest" description="Disordered" evidence="1">
    <location>
        <begin position="29"/>
        <end position="57"/>
    </location>
</feature>